<reference evidence="3 4" key="1">
    <citation type="submission" date="2024-10" db="EMBL/GenBank/DDBJ databases">
        <title>The Natural Products Discovery Center: Release of the First 8490 Sequenced Strains for Exploring Actinobacteria Biosynthetic Diversity.</title>
        <authorList>
            <person name="Kalkreuter E."/>
            <person name="Kautsar S.A."/>
            <person name="Yang D."/>
            <person name="Bader C.D."/>
            <person name="Teijaro C.N."/>
            <person name="Fluegel L."/>
            <person name="Davis C.M."/>
            <person name="Simpson J.R."/>
            <person name="Lauterbach L."/>
            <person name="Steele A.D."/>
            <person name="Gui C."/>
            <person name="Meng S."/>
            <person name="Li G."/>
            <person name="Viehrig K."/>
            <person name="Ye F."/>
            <person name="Su P."/>
            <person name="Kiefer A.F."/>
            <person name="Nichols A."/>
            <person name="Cepeda A.J."/>
            <person name="Yan W."/>
            <person name="Fan B."/>
            <person name="Jiang Y."/>
            <person name="Adhikari A."/>
            <person name="Zheng C.-J."/>
            <person name="Schuster L."/>
            <person name="Cowan T.M."/>
            <person name="Smanski M.J."/>
            <person name="Chevrette M.G."/>
            <person name="De Carvalho L.P.S."/>
            <person name="Shen B."/>
        </authorList>
    </citation>
    <scope>NUCLEOTIDE SEQUENCE [LARGE SCALE GENOMIC DNA]</scope>
    <source>
        <strain evidence="3 4">NPDC002593</strain>
    </source>
</reference>
<dbReference type="InterPro" id="IPR050266">
    <property type="entry name" value="AB_hydrolase_sf"/>
</dbReference>
<comment type="caution">
    <text evidence="3">The sequence shown here is derived from an EMBL/GenBank/DDBJ whole genome shotgun (WGS) entry which is preliminary data.</text>
</comment>
<dbReference type="PANTHER" id="PTHR43798:SF33">
    <property type="entry name" value="HYDROLASE, PUTATIVE (AFU_ORTHOLOGUE AFUA_2G14860)-RELATED"/>
    <property type="match status" value="1"/>
</dbReference>
<feature type="region of interest" description="Disordered" evidence="1">
    <location>
        <begin position="279"/>
        <end position="298"/>
    </location>
</feature>
<dbReference type="GO" id="GO:0016787">
    <property type="term" value="F:hydrolase activity"/>
    <property type="evidence" value="ECO:0007669"/>
    <property type="project" value="UniProtKB-KW"/>
</dbReference>
<dbReference type="EMBL" id="JBIAQY010000015">
    <property type="protein sequence ID" value="MFF3572832.1"/>
    <property type="molecule type" value="Genomic_DNA"/>
</dbReference>
<keyword evidence="4" id="KW-1185">Reference proteome</keyword>
<accession>A0ABW6S992</accession>
<evidence type="ECO:0000313" key="4">
    <source>
        <dbReference type="Proteomes" id="UP001601992"/>
    </source>
</evidence>
<dbReference type="Pfam" id="PF12697">
    <property type="entry name" value="Abhydrolase_6"/>
    <property type="match status" value="1"/>
</dbReference>
<evidence type="ECO:0000313" key="3">
    <source>
        <dbReference type="EMBL" id="MFF3572832.1"/>
    </source>
</evidence>
<feature type="domain" description="AB hydrolase-1" evidence="2">
    <location>
        <begin position="37"/>
        <end position="267"/>
    </location>
</feature>
<dbReference type="PRINTS" id="PR00111">
    <property type="entry name" value="ABHYDROLASE"/>
</dbReference>
<evidence type="ECO:0000256" key="1">
    <source>
        <dbReference type="SAM" id="MobiDB-lite"/>
    </source>
</evidence>
<sequence>MNDKRPAQLRFPRLRWRSIPVDGRITRYAVGGLGQHVLFLHGWGVGGRAYARPLEQLVRMGVRVYAPALPGFGGTASLPVEQRTLAGYARWVGHFADAIELPRPVTLVGHSFGGGVAIETAHDLPDLAGRLVLVNSIGGSAWTDGRGVPRALRERPLWDWGLHLQADLLLGRQLTRVMPVILRDAVPNVLRNPTAVWEVAHLARSADLAPELAALAERRLPIFVVWSKRDTVIPESTMLSLQTALGDPQTITVPGGHIWLMSDPHAFGEVITNVICEPSAGHDGTAPPAAEQSWRSMM</sequence>
<dbReference type="SUPFAM" id="SSF53474">
    <property type="entry name" value="alpha/beta-Hydrolases"/>
    <property type="match status" value="1"/>
</dbReference>
<dbReference type="PANTHER" id="PTHR43798">
    <property type="entry name" value="MONOACYLGLYCEROL LIPASE"/>
    <property type="match status" value="1"/>
</dbReference>
<dbReference type="InterPro" id="IPR029058">
    <property type="entry name" value="AB_hydrolase_fold"/>
</dbReference>
<dbReference type="InterPro" id="IPR000073">
    <property type="entry name" value="AB_hydrolase_1"/>
</dbReference>
<dbReference type="Proteomes" id="UP001601992">
    <property type="component" value="Unassembled WGS sequence"/>
</dbReference>
<name>A0ABW6S992_9NOCA</name>
<evidence type="ECO:0000259" key="2">
    <source>
        <dbReference type="Pfam" id="PF12697"/>
    </source>
</evidence>
<dbReference type="RefSeq" id="WP_051193078.1">
    <property type="nucleotide sequence ID" value="NZ_JBIAQY010000015.1"/>
</dbReference>
<gene>
    <name evidence="3" type="ORF">ACFYXQ_34210</name>
</gene>
<protein>
    <submittedName>
        <fullName evidence="3">Alpha/beta fold hydrolase</fullName>
    </submittedName>
</protein>
<proteinExistence type="predicted"/>
<organism evidence="3 4">
    <name type="scientific">Nocardia jiangxiensis</name>
    <dbReference type="NCBI Taxonomy" id="282685"/>
    <lineage>
        <taxon>Bacteria</taxon>
        <taxon>Bacillati</taxon>
        <taxon>Actinomycetota</taxon>
        <taxon>Actinomycetes</taxon>
        <taxon>Mycobacteriales</taxon>
        <taxon>Nocardiaceae</taxon>
        <taxon>Nocardia</taxon>
    </lineage>
</organism>
<keyword evidence="3" id="KW-0378">Hydrolase</keyword>
<dbReference type="Gene3D" id="3.40.50.1820">
    <property type="entry name" value="alpha/beta hydrolase"/>
    <property type="match status" value="1"/>
</dbReference>